<feature type="non-terminal residue" evidence="2">
    <location>
        <position position="1"/>
    </location>
</feature>
<evidence type="ECO:0000313" key="2">
    <source>
        <dbReference type="EMBL" id="CAI5764510.1"/>
    </source>
</evidence>
<dbReference type="AlphaFoldDB" id="A0AA35JR01"/>
<keyword evidence="3" id="KW-1185">Reference proteome</keyword>
<gene>
    <name evidence="2" type="ORF">PODLI_1B011238</name>
</gene>
<evidence type="ECO:0000313" key="3">
    <source>
        <dbReference type="Proteomes" id="UP001178461"/>
    </source>
</evidence>
<dbReference type="EMBL" id="OX395126">
    <property type="protein sequence ID" value="CAI5764510.1"/>
    <property type="molecule type" value="Genomic_DNA"/>
</dbReference>
<feature type="region of interest" description="Disordered" evidence="1">
    <location>
        <begin position="1"/>
        <end position="22"/>
    </location>
</feature>
<feature type="non-terminal residue" evidence="2">
    <location>
        <position position="64"/>
    </location>
</feature>
<dbReference type="Proteomes" id="UP001178461">
    <property type="component" value="Chromosome 1"/>
</dbReference>
<evidence type="ECO:0000256" key="1">
    <source>
        <dbReference type="SAM" id="MobiDB-lite"/>
    </source>
</evidence>
<accession>A0AA35JR01</accession>
<proteinExistence type="predicted"/>
<reference evidence="2" key="1">
    <citation type="submission" date="2022-12" db="EMBL/GenBank/DDBJ databases">
        <authorList>
            <person name="Alioto T."/>
            <person name="Alioto T."/>
            <person name="Gomez Garrido J."/>
        </authorList>
    </citation>
    <scope>NUCLEOTIDE SEQUENCE</scope>
</reference>
<protein>
    <submittedName>
        <fullName evidence="2">Uncharacterized protein</fullName>
    </submittedName>
</protein>
<sequence length="64" mass="7181">QPHRELDPSPHPGKGSSDSRSVFNRPHAVCQIIRLSLFQRQSLATRRCGAASSWYCSINQTQSE</sequence>
<organism evidence="2 3">
    <name type="scientific">Podarcis lilfordi</name>
    <name type="common">Lilford's wall lizard</name>
    <dbReference type="NCBI Taxonomy" id="74358"/>
    <lineage>
        <taxon>Eukaryota</taxon>
        <taxon>Metazoa</taxon>
        <taxon>Chordata</taxon>
        <taxon>Craniata</taxon>
        <taxon>Vertebrata</taxon>
        <taxon>Euteleostomi</taxon>
        <taxon>Lepidosauria</taxon>
        <taxon>Squamata</taxon>
        <taxon>Bifurcata</taxon>
        <taxon>Unidentata</taxon>
        <taxon>Episquamata</taxon>
        <taxon>Laterata</taxon>
        <taxon>Lacertibaenia</taxon>
        <taxon>Lacertidae</taxon>
        <taxon>Podarcis</taxon>
    </lineage>
</organism>
<name>A0AA35JR01_9SAUR</name>